<dbReference type="SUPFAM" id="SSF53474">
    <property type="entry name" value="alpha/beta-Hydrolases"/>
    <property type="match status" value="1"/>
</dbReference>
<organism evidence="6 7">
    <name type="scientific">Candidozyma haemuli</name>
    <dbReference type="NCBI Taxonomy" id="45357"/>
    <lineage>
        <taxon>Eukaryota</taxon>
        <taxon>Fungi</taxon>
        <taxon>Dikarya</taxon>
        <taxon>Ascomycota</taxon>
        <taxon>Saccharomycotina</taxon>
        <taxon>Pichiomycetes</taxon>
        <taxon>Metschnikowiaceae</taxon>
        <taxon>Candidozyma</taxon>
    </lineage>
</organism>
<dbReference type="EC" id="3.1.1.3" evidence="2"/>
<keyword evidence="7" id="KW-1185">Reference proteome</keyword>
<keyword evidence="4" id="KW-1015">Disulfide bond</keyword>
<feature type="domain" description="Fungal lipase-type" evidence="5">
    <location>
        <begin position="183"/>
        <end position="347"/>
    </location>
</feature>
<dbReference type="EMBL" id="CP076662">
    <property type="protein sequence ID" value="QWU87228.1"/>
    <property type="molecule type" value="Genomic_DNA"/>
</dbReference>
<evidence type="ECO:0000313" key="7">
    <source>
        <dbReference type="Proteomes" id="UP000825434"/>
    </source>
</evidence>
<gene>
    <name evidence="6" type="ORF">CA3LBN_001493</name>
</gene>
<dbReference type="PANTHER" id="PTHR46640:SF3">
    <property type="entry name" value="LIPASE LIH1-RELATED"/>
    <property type="match status" value="1"/>
</dbReference>
<protein>
    <recommendedName>
        <fullName evidence="2">triacylglycerol lipase</fullName>
        <ecNumber evidence="2">3.1.1.3</ecNumber>
    </recommendedName>
</protein>
<name>A0ABX8I5T3_9ASCO</name>
<dbReference type="Pfam" id="PF05254">
    <property type="entry name" value="UPF0203"/>
    <property type="match status" value="1"/>
</dbReference>
<proteinExistence type="inferred from homology"/>
<dbReference type="Gene3D" id="3.40.50.1820">
    <property type="entry name" value="alpha/beta hydrolase"/>
    <property type="match status" value="1"/>
</dbReference>
<dbReference type="InterPro" id="IPR007918">
    <property type="entry name" value="MDM35_apoptosis"/>
</dbReference>
<evidence type="ECO:0000256" key="4">
    <source>
        <dbReference type="ARBA" id="ARBA00023157"/>
    </source>
</evidence>
<dbReference type="InterPro" id="IPR002921">
    <property type="entry name" value="Fungal_lipase-type"/>
</dbReference>
<evidence type="ECO:0000256" key="1">
    <source>
        <dbReference type="ARBA" id="ARBA00006196"/>
    </source>
</evidence>
<dbReference type="PANTHER" id="PTHR46640">
    <property type="entry name" value="TRIACYLGLYCEROL LIPASE, PUTATIVE (AFU_ORTHOLOGUE AFUA_6G06510)-RELATED"/>
    <property type="match status" value="1"/>
</dbReference>
<dbReference type="Proteomes" id="UP000825434">
    <property type="component" value="Chromosome 2"/>
</dbReference>
<dbReference type="InterPro" id="IPR029058">
    <property type="entry name" value="AB_hydrolase_fold"/>
</dbReference>
<keyword evidence="3" id="KW-0378">Hydrolase</keyword>
<evidence type="ECO:0000259" key="5">
    <source>
        <dbReference type="Pfam" id="PF01764"/>
    </source>
</evidence>
<dbReference type="CDD" id="cd00519">
    <property type="entry name" value="Lipase_3"/>
    <property type="match status" value="1"/>
</dbReference>
<dbReference type="Pfam" id="PF01764">
    <property type="entry name" value="Lipase_3"/>
    <property type="match status" value="1"/>
</dbReference>
<sequence>MSVSFAPECTDAKTKYDDCFNKWYTEKFLQGKSLHNECTELWDEYITCVNTALAKHKIKPMNAANICSYETFAEMLVHFVLLLTAVLAFPLNVTSFGSGSHGITSNYDFEELHKYAHLSAVAYCLQKGLHTGTLGDQEDACPSHSCTYPSVRNMKVYKVFNFTDWLVVGSGFIAIERETTRIYVVFRGTSSTQDWISNFEFLHSRYQPLVHMRGDFDLECEEICEDCTIHKGFNTFIKTNGEDIVREVVKLKKKLPDYSIVVTGHSLGAALATLSGVEFKLLGFETLVVTLGGPKVGNSQFVDFVDNLFDTDYVEKHINKYHSFDTLSSGLIRATHKHDLIPMLPPTSRYKQCGYQYYLGAKGPQQSPETVIRRGTDYFF</sequence>
<reference evidence="6 7" key="1">
    <citation type="submission" date="2021-06" db="EMBL/GenBank/DDBJ databases">
        <title>Candida outbreak in Lebanon.</title>
        <authorList>
            <person name="Finianos M."/>
        </authorList>
    </citation>
    <scope>NUCLEOTIDE SEQUENCE [LARGE SCALE GENOMIC DNA]</scope>
    <source>
        <strain evidence="6">CA3LBN</strain>
    </source>
</reference>
<evidence type="ECO:0000256" key="2">
    <source>
        <dbReference type="ARBA" id="ARBA00013279"/>
    </source>
</evidence>
<dbReference type="InterPro" id="IPR051299">
    <property type="entry name" value="AB_hydrolase_lip/est"/>
</dbReference>
<evidence type="ECO:0000256" key="3">
    <source>
        <dbReference type="ARBA" id="ARBA00022801"/>
    </source>
</evidence>
<comment type="similarity">
    <text evidence="1">Belongs to the TRIAP1/MDM35 family.</text>
</comment>
<evidence type="ECO:0000313" key="6">
    <source>
        <dbReference type="EMBL" id="QWU87228.1"/>
    </source>
</evidence>
<accession>A0ABX8I5T3</accession>